<dbReference type="Pfam" id="PF14032">
    <property type="entry name" value="PknH_C"/>
    <property type="match status" value="1"/>
</dbReference>
<reference evidence="2 3" key="1">
    <citation type="journal article" date="2013" name="Genome Announc.">
        <title>Draft genome sequence of MKD8, a conjugal recipient Mycobacterium smegmatis strain.</title>
        <authorList>
            <person name="Gray T.A."/>
            <person name="Palumbo M.J."/>
            <person name="Derbyshire K.M."/>
        </authorList>
    </citation>
    <scope>NUCLEOTIDE SEQUENCE [LARGE SCALE GENOMIC DNA]</scope>
    <source>
        <strain evidence="2 3">MKD8</strain>
    </source>
</reference>
<name>A0A2U9PKC0_MYCSE</name>
<dbReference type="InterPro" id="IPR038232">
    <property type="entry name" value="PknH-like_Extracell_sf"/>
</dbReference>
<dbReference type="EMBL" id="CP027541">
    <property type="protein sequence ID" value="AWT52177.1"/>
    <property type="molecule type" value="Genomic_DNA"/>
</dbReference>
<protein>
    <recommendedName>
        <fullName evidence="1">PknH-like extracellular domain-containing protein</fullName>
    </recommendedName>
</protein>
<evidence type="ECO:0000259" key="1">
    <source>
        <dbReference type="Pfam" id="PF14032"/>
    </source>
</evidence>
<dbReference type="InterPro" id="IPR026954">
    <property type="entry name" value="PknH-like_Extracell"/>
</dbReference>
<accession>A0A2U9PKC0</accession>
<dbReference type="RefSeq" id="WP_003892564.1">
    <property type="nucleotide sequence ID" value="NZ_CP027541.1"/>
</dbReference>
<feature type="domain" description="PknH-like extracellular" evidence="1">
    <location>
        <begin position="37"/>
        <end position="223"/>
    </location>
</feature>
<reference evidence="3" key="2">
    <citation type="submission" date="2018-03" db="EMBL/GenBank/DDBJ databases">
        <authorList>
            <person name="Derbyshire K."/>
            <person name="Gray T.A."/>
            <person name="Champion M."/>
        </authorList>
    </citation>
    <scope>NUCLEOTIDE SEQUENCE [LARGE SCALE GENOMIC DNA]</scope>
    <source>
        <strain evidence="3">MKD8</strain>
    </source>
</reference>
<dbReference type="Gene3D" id="3.40.1000.70">
    <property type="entry name" value="PknH-like extracellular domain"/>
    <property type="match status" value="1"/>
</dbReference>
<evidence type="ECO:0000313" key="3">
    <source>
        <dbReference type="Proteomes" id="UP000011200"/>
    </source>
</evidence>
<dbReference type="AlphaFoldDB" id="A0A2U9PKC0"/>
<sequence length="226" mass="24419">MTTALAHTAKRLGVLATAGFSLVGCHTQTPVTDGGPEVDVLGSMLASESEIRTIMGVDVRPKTAYRTPTKNETFEPISHQECMVVAGNAMDWVYRDSGYRQFRENQLSDDADDLEVDQAVTRFHTPAAAQALVDTTVAIWHRCAGDVLTFSFDGGETTEIQTLAAPRVIDGVDVTNDQPTDPTERITRRAILAEGDVVVDIRITGFGVGDRETVQLAKTIAGRNAL</sequence>
<evidence type="ECO:0000313" key="2">
    <source>
        <dbReference type="EMBL" id="AWT52177.1"/>
    </source>
</evidence>
<organism evidence="2 3">
    <name type="scientific">Mycolicibacterium smegmatis (strain MKD8)</name>
    <name type="common">Mycobacterium smegmatis</name>
    <dbReference type="NCBI Taxonomy" id="1214915"/>
    <lineage>
        <taxon>Bacteria</taxon>
        <taxon>Bacillati</taxon>
        <taxon>Actinomycetota</taxon>
        <taxon>Actinomycetes</taxon>
        <taxon>Mycobacteriales</taxon>
        <taxon>Mycobacteriaceae</taxon>
        <taxon>Mycolicibacterium</taxon>
    </lineage>
</organism>
<dbReference type="Proteomes" id="UP000011200">
    <property type="component" value="Chromosome"/>
</dbReference>
<proteinExistence type="predicted"/>
<gene>
    <name evidence="2" type="ORF">D806_011890</name>
</gene>